<evidence type="ECO:0000313" key="1">
    <source>
        <dbReference type="EMBL" id="KAL3392906.1"/>
    </source>
</evidence>
<keyword evidence="2" id="KW-1185">Reference proteome</keyword>
<dbReference type="EMBL" id="JBJJXI010000101">
    <property type="protein sequence ID" value="KAL3392906.1"/>
    <property type="molecule type" value="Genomic_DNA"/>
</dbReference>
<sequence>MRERELPLCHTYIHTYEYNANKIIRIYFNVAYVEKYFLRLSYFMKISRDSKIMIDQQKMYFNGFRFACAEKSKIHSAI</sequence>
<reference evidence="1 2" key="1">
    <citation type="journal article" date="2024" name="bioRxiv">
        <title>A reference genome for Trichogramma kaykai: A tiny desert-dwelling parasitoid wasp with competing sex-ratio distorters.</title>
        <authorList>
            <person name="Culotta J."/>
            <person name="Lindsey A.R."/>
        </authorList>
    </citation>
    <scope>NUCLEOTIDE SEQUENCE [LARGE SCALE GENOMIC DNA]</scope>
    <source>
        <strain evidence="1 2">KSX58</strain>
    </source>
</reference>
<protein>
    <submittedName>
        <fullName evidence="1">Uncharacterized protein</fullName>
    </submittedName>
</protein>
<dbReference type="Proteomes" id="UP001627154">
    <property type="component" value="Unassembled WGS sequence"/>
</dbReference>
<proteinExistence type="predicted"/>
<gene>
    <name evidence="1" type="ORF">TKK_012610</name>
</gene>
<dbReference type="AlphaFoldDB" id="A0ABD2WJZ4"/>
<name>A0ABD2WJZ4_9HYME</name>
<evidence type="ECO:0000313" key="2">
    <source>
        <dbReference type="Proteomes" id="UP001627154"/>
    </source>
</evidence>
<accession>A0ABD2WJZ4</accession>
<organism evidence="1 2">
    <name type="scientific">Trichogramma kaykai</name>
    <dbReference type="NCBI Taxonomy" id="54128"/>
    <lineage>
        <taxon>Eukaryota</taxon>
        <taxon>Metazoa</taxon>
        <taxon>Ecdysozoa</taxon>
        <taxon>Arthropoda</taxon>
        <taxon>Hexapoda</taxon>
        <taxon>Insecta</taxon>
        <taxon>Pterygota</taxon>
        <taxon>Neoptera</taxon>
        <taxon>Endopterygota</taxon>
        <taxon>Hymenoptera</taxon>
        <taxon>Apocrita</taxon>
        <taxon>Proctotrupomorpha</taxon>
        <taxon>Chalcidoidea</taxon>
        <taxon>Trichogrammatidae</taxon>
        <taxon>Trichogramma</taxon>
    </lineage>
</organism>
<comment type="caution">
    <text evidence="1">The sequence shown here is derived from an EMBL/GenBank/DDBJ whole genome shotgun (WGS) entry which is preliminary data.</text>
</comment>